<dbReference type="CDD" id="cd16329">
    <property type="entry name" value="LolA_like"/>
    <property type="match status" value="1"/>
</dbReference>
<sequence>MQLQNKPLAPLCLVWLLLAAMPASAALEAQQILKKSDEVRNPDRSFSLVTTLISYKNGKQNDTSKLVLYSRASPNGGQFRSLLRFISPQRDAGKLTLKSGRDLWLYDPASQASVPISPQQRLLGQASNGDVVTANWAEDYKASLVAEEQIQDGEKQMRDCYHLHLVATNPDAPYPSMDLWVDKNDFKSRKAEFYAVNGNLLKTTWYRRYEPALGGVRPTEAVIIDGVNAQLVTVLRQQNFAWRDVPEAWLQRDYLAHFKDTDQ</sequence>
<dbReference type="InterPro" id="IPR033399">
    <property type="entry name" value="TP_0789-like"/>
</dbReference>
<organism evidence="7 8">
    <name type="scientific">Kosakonia sacchari</name>
    <dbReference type="NCBI Taxonomy" id="1158459"/>
    <lineage>
        <taxon>Bacteria</taxon>
        <taxon>Pseudomonadati</taxon>
        <taxon>Pseudomonadota</taxon>
        <taxon>Gammaproteobacteria</taxon>
        <taxon>Enterobacterales</taxon>
        <taxon>Enterobacteriaceae</taxon>
        <taxon>Kosakonia</taxon>
    </lineage>
</organism>
<keyword evidence="2" id="KW-0813">Transport</keyword>
<evidence type="ECO:0000256" key="1">
    <source>
        <dbReference type="ARBA" id="ARBA00011245"/>
    </source>
</evidence>
<feature type="domain" description="Uncharacterized protein TP-0789" evidence="6">
    <location>
        <begin position="80"/>
        <end position="255"/>
    </location>
</feature>
<evidence type="ECO:0000256" key="2">
    <source>
        <dbReference type="ARBA" id="ARBA00022448"/>
    </source>
</evidence>
<evidence type="ECO:0000256" key="4">
    <source>
        <dbReference type="ARBA" id="ARBA00022927"/>
    </source>
</evidence>
<dbReference type="GeneID" id="23845358"/>
<evidence type="ECO:0000256" key="3">
    <source>
        <dbReference type="ARBA" id="ARBA00022729"/>
    </source>
</evidence>
<dbReference type="AlphaFoldDB" id="A0A1G4YNZ7"/>
<dbReference type="EMBL" id="FMUI01000009">
    <property type="protein sequence ID" value="SCX55055.1"/>
    <property type="molecule type" value="Genomic_DNA"/>
</dbReference>
<dbReference type="SUPFAM" id="SSF89392">
    <property type="entry name" value="Prokaryotic lipoproteins and lipoprotein localization factors"/>
    <property type="match status" value="1"/>
</dbReference>
<evidence type="ECO:0000313" key="8">
    <source>
        <dbReference type="Proteomes" id="UP000183569"/>
    </source>
</evidence>
<dbReference type="PIRSF" id="PIRSF028205">
    <property type="entry name" value="UCP028205"/>
    <property type="match status" value="1"/>
</dbReference>
<feature type="signal peptide" evidence="5">
    <location>
        <begin position="1"/>
        <end position="25"/>
    </location>
</feature>
<comment type="caution">
    <text evidence="7">The sequence shown here is derived from an EMBL/GenBank/DDBJ whole genome shotgun (WGS) entry which is preliminary data.</text>
</comment>
<dbReference type="GO" id="GO:0015031">
    <property type="term" value="P:protein transport"/>
    <property type="evidence" value="ECO:0007669"/>
    <property type="project" value="UniProtKB-KW"/>
</dbReference>
<proteinExistence type="predicted"/>
<feature type="chain" id="PRO_5032856943" description="Uncharacterized protein TP-0789 domain-containing protein" evidence="5">
    <location>
        <begin position="26"/>
        <end position="263"/>
    </location>
</feature>
<protein>
    <recommendedName>
        <fullName evidence="6">Uncharacterized protein TP-0789 domain-containing protein</fullName>
    </recommendedName>
</protein>
<evidence type="ECO:0000256" key="5">
    <source>
        <dbReference type="SAM" id="SignalP"/>
    </source>
</evidence>
<evidence type="ECO:0000313" key="7">
    <source>
        <dbReference type="EMBL" id="SCX55055.1"/>
    </source>
</evidence>
<reference evidence="7 8" key="1">
    <citation type="submission" date="2016-10" db="EMBL/GenBank/DDBJ databases">
        <authorList>
            <person name="Varghese N."/>
            <person name="Submissions S."/>
        </authorList>
    </citation>
    <scope>NUCLEOTIDE SEQUENCE [LARGE SCALE GENOMIC DNA]</scope>
    <source>
        <strain evidence="7 8">CGMCC 1.12102</strain>
    </source>
</reference>
<dbReference type="InterPro" id="IPR029046">
    <property type="entry name" value="LolA/LolB/LppX"/>
</dbReference>
<evidence type="ECO:0000259" key="6">
    <source>
        <dbReference type="Pfam" id="PF17131"/>
    </source>
</evidence>
<accession>A0A1G4YNZ7</accession>
<dbReference type="Pfam" id="PF17131">
    <property type="entry name" value="LolA_like"/>
    <property type="match status" value="1"/>
</dbReference>
<name>A0A1G4YNZ7_9ENTR</name>
<dbReference type="Gene3D" id="2.50.20.10">
    <property type="entry name" value="Lipoprotein localisation LolA/LolB/LppX"/>
    <property type="match status" value="1"/>
</dbReference>
<gene>
    <name evidence="7" type="ORF">SAMN02927897_03093</name>
</gene>
<dbReference type="Proteomes" id="UP000183569">
    <property type="component" value="Unassembled WGS sequence"/>
</dbReference>
<dbReference type="RefSeq" id="WP_017458853.1">
    <property type="nucleotide sequence ID" value="NZ_CP016337.1"/>
</dbReference>
<keyword evidence="3 5" id="KW-0732">Signal</keyword>
<keyword evidence="4" id="KW-0653">Protein transport</keyword>
<comment type="subunit">
    <text evidence="1">Monomer.</text>
</comment>
<dbReference type="InterPro" id="IPR011220">
    <property type="entry name" value="UCP028205"/>
</dbReference>